<dbReference type="InterPro" id="IPR008513">
    <property type="entry name" value="tRNA(Met)_cyd_acetate_ligase"/>
</dbReference>
<dbReference type="Gene3D" id="3.40.50.620">
    <property type="entry name" value="HUPs"/>
    <property type="match status" value="1"/>
</dbReference>
<dbReference type="Proteomes" id="UP000729290">
    <property type="component" value="Unassembled WGS sequence"/>
</dbReference>
<dbReference type="NCBIfam" id="NF010191">
    <property type="entry name" value="PRK13670.1"/>
    <property type="match status" value="1"/>
</dbReference>
<comment type="function">
    <text evidence="3">Catalyzes the formation of N(4)-acetylcytidine (ac(4)C) at the wobble position of elongator tRNA(Met), using acetate and ATP as substrates. First activates an acetate ion to form acetyladenylate (Ac-AMP) and then transfers the acetyl group to tRNA to form ac(4)C34.</text>
</comment>
<feature type="binding site" evidence="3">
    <location>
        <begin position="7"/>
        <end position="20"/>
    </location>
    <ligand>
        <name>ATP</name>
        <dbReference type="ChEBI" id="CHEBI:30616"/>
    </ligand>
</feature>
<dbReference type="PANTHER" id="PTHR37825">
    <property type="entry name" value="TRNA(MET) CYTIDINE ACETATE LIGASE"/>
    <property type="match status" value="1"/>
</dbReference>
<protein>
    <recommendedName>
        <fullName evidence="3">tRNA(Met) cytidine acetate ligase</fullName>
        <ecNumber evidence="3">6.3.4.-</ecNumber>
    </recommendedName>
</protein>
<comment type="catalytic activity">
    <reaction evidence="3">
        <text>cytidine(34) in elongator tRNA(Met) + acetate + ATP = N(4)-acetylcytidine(34) in elongator tRNA(Met) + AMP + diphosphate</text>
        <dbReference type="Rhea" id="RHEA:58144"/>
        <dbReference type="Rhea" id="RHEA-COMP:10693"/>
        <dbReference type="Rhea" id="RHEA-COMP:10694"/>
        <dbReference type="ChEBI" id="CHEBI:30089"/>
        <dbReference type="ChEBI" id="CHEBI:30616"/>
        <dbReference type="ChEBI" id="CHEBI:33019"/>
        <dbReference type="ChEBI" id="CHEBI:74900"/>
        <dbReference type="ChEBI" id="CHEBI:82748"/>
        <dbReference type="ChEBI" id="CHEBI:456215"/>
    </reaction>
</comment>
<evidence type="ECO:0000256" key="2">
    <source>
        <dbReference type="ARBA" id="ARBA00022884"/>
    </source>
</evidence>
<keyword evidence="1 3" id="KW-0819">tRNA processing</keyword>
<dbReference type="InterPro" id="IPR014729">
    <property type="entry name" value="Rossmann-like_a/b/a_fold"/>
</dbReference>
<dbReference type="InterPro" id="IPR004821">
    <property type="entry name" value="Cyt_trans-like"/>
</dbReference>
<dbReference type="PANTHER" id="PTHR37825:SF1">
    <property type="entry name" value="TRNA(MET) CYTIDINE ACETATE LIGASE"/>
    <property type="match status" value="1"/>
</dbReference>
<keyword evidence="2 3" id="KW-0694">RNA-binding</keyword>
<organism evidence="4 5">
    <name type="scientific">Anaerotignum lactatifermentans</name>
    <dbReference type="NCBI Taxonomy" id="160404"/>
    <lineage>
        <taxon>Bacteria</taxon>
        <taxon>Bacillati</taxon>
        <taxon>Bacillota</taxon>
        <taxon>Clostridia</taxon>
        <taxon>Lachnospirales</taxon>
        <taxon>Anaerotignaceae</taxon>
        <taxon>Anaerotignum</taxon>
    </lineage>
</organism>
<keyword evidence="3" id="KW-0436">Ligase</keyword>
<accession>A0ABS2GA75</accession>
<feature type="binding site" evidence="3">
    <location>
        <position position="162"/>
    </location>
    <ligand>
        <name>ATP</name>
        <dbReference type="ChEBI" id="CHEBI:30616"/>
    </ligand>
</feature>
<keyword evidence="5" id="KW-1185">Reference proteome</keyword>
<name>A0ABS2GA75_9FIRM</name>
<keyword evidence="3" id="KW-0963">Cytoplasm</keyword>
<reference evidence="4 5" key="1">
    <citation type="journal article" date="2021" name="Sci. Rep.">
        <title>The distribution of antibiotic resistance genes in chicken gut microbiota commensals.</title>
        <authorList>
            <person name="Juricova H."/>
            <person name="Matiasovicova J."/>
            <person name="Kubasova T."/>
            <person name="Cejkova D."/>
            <person name="Rychlik I."/>
        </authorList>
    </citation>
    <scope>NUCLEOTIDE SEQUENCE [LARGE SCALE GENOMIC DNA]</scope>
    <source>
        <strain evidence="4 5">An431b</strain>
    </source>
</reference>
<dbReference type="SUPFAM" id="SSF52374">
    <property type="entry name" value="Nucleotidylyl transferase"/>
    <property type="match status" value="1"/>
</dbReference>
<keyword evidence="3" id="KW-0067">ATP-binding</keyword>
<dbReference type="HAMAP" id="MF_01539">
    <property type="entry name" value="TmcAL"/>
    <property type="match status" value="1"/>
</dbReference>
<evidence type="ECO:0000313" key="5">
    <source>
        <dbReference type="Proteomes" id="UP000729290"/>
    </source>
</evidence>
<proteinExistence type="inferred from homology"/>
<keyword evidence="3" id="KW-0547">Nucleotide-binding</keyword>
<evidence type="ECO:0000313" key="4">
    <source>
        <dbReference type="EMBL" id="MBM6877414.1"/>
    </source>
</evidence>
<evidence type="ECO:0000256" key="1">
    <source>
        <dbReference type="ARBA" id="ARBA00022694"/>
    </source>
</evidence>
<comment type="similarity">
    <text evidence="3">Belongs to the TmcAL family.</text>
</comment>
<comment type="caution">
    <text evidence="3">Lacks conserved residue(s) required for the propagation of feature annotation.</text>
</comment>
<comment type="subcellular location">
    <subcellularLocation>
        <location evidence="3">Cytoplasm</location>
    </subcellularLocation>
</comment>
<dbReference type="Pfam" id="PF05636">
    <property type="entry name" value="HIGH_NTase1"/>
    <property type="match status" value="1"/>
</dbReference>
<dbReference type="EC" id="6.3.4.-" evidence="3"/>
<comment type="caution">
    <text evidence="4">The sequence shown here is derived from an EMBL/GenBank/DDBJ whole genome shotgun (WGS) entry which is preliminary data.</text>
</comment>
<feature type="binding site" evidence="3">
    <location>
        <position position="102"/>
    </location>
    <ligand>
        <name>ATP</name>
        <dbReference type="ChEBI" id="CHEBI:30616"/>
    </ligand>
</feature>
<sequence length="408" mass="45440">MKTVGIIAEYNPFHKGHQYMLEKAKAHAEAQRAVIVMSGSFVQRGDTAFFDKWTRSKAALLNGADMVLELPVLFAAANAEVFAAGGIKVMEDANMIDAICFGSESGDLASMQEAAKLMMNETEEFQNLLKAHLDEGMSYPAARAKALETVSHINSEIISQPNHILGLEYLKALERRGSSITPYTIRRKGGAYNSPSLEGEFASAAAIRKAILEENATDALLQVPENTVDLWTKEISLGTAPASLENLTDALHYKLRTTSAEELHEIFEVTEGLENRILSAIDDHYAMEDLLQYIKTKRYTRTKIQRILVHILLDIKTKEVEYFLERKHLPYLRVLGFQKDHADILGELTEQAKCPVLTNLKKATEILDEDGLHLLALEKLATDLQALASPNPLYRAPNRDFTTPMAIL</sequence>
<evidence type="ECO:0000256" key="3">
    <source>
        <dbReference type="HAMAP-Rule" id="MF_01539"/>
    </source>
</evidence>
<gene>
    <name evidence="3" type="primary">tmcAL</name>
    <name evidence="4" type="ORF">H9X83_04500</name>
</gene>
<feature type="binding site" evidence="3">
    <location>
        <position position="187"/>
    </location>
    <ligand>
        <name>ATP</name>
        <dbReference type="ChEBI" id="CHEBI:30616"/>
    </ligand>
</feature>
<dbReference type="NCBIfam" id="TIGR00125">
    <property type="entry name" value="cyt_tran_rel"/>
    <property type="match status" value="1"/>
</dbReference>
<dbReference type="EMBL" id="JACSNV010000005">
    <property type="protein sequence ID" value="MBM6877414.1"/>
    <property type="molecule type" value="Genomic_DNA"/>
</dbReference>
<dbReference type="RefSeq" id="WP_205133551.1">
    <property type="nucleotide sequence ID" value="NZ_JACSNT010000006.1"/>
</dbReference>
<keyword evidence="3" id="KW-0820">tRNA-binding</keyword>